<comment type="similarity">
    <text evidence="1">Belongs to the aldo/keto reductase family.</text>
</comment>
<dbReference type="InterPro" id="IPR023210">
    <property type="entry name" value="NADP_OxRdtase_dom"/>
</dbReference>
<dbReference type="EMBL" id="JAKWBI020000115">
    <property type="protein sequence ID" value="KAJ2902357.1"/>
    <property type="molecule type" value="Genomic_DNA"/>
</dbReference>
<dbReference type="CDD" id="cd19120">
    <property type="entry name" value="AKR_AKR3C2-3"/>
    <property type="match status" value="1"/>
</dbReference>
<evidence type="ECO:0000259" key="8">
    <source>
        <dbReference type="Pfam" id="PF00248"/>
    </source>
</evidence>
<proteinExistence type="inferred from homology"/>
<evidence type="ECO:0000256" key="3">
    <source>
        <dbReference type="ARBA" id="ARBA00023002"/>
    </source>
</evidence>
<organism evidence="9 10">
    <name type="scientific">Zalerion maritima</name>
    <dbReference type="NCBI Taxonomy" id="339359"/>
    <lineage>
        <taxon>Eukaryota</taxon>
        <taxon>Fungi</taxon>
        <taxon>Dikarya</taxon>
        <taxon>Ascomycota</taxon>
        <taxon>Pezizomycotina</taxon>
        <taxon>Sordariomycetes</taxon>
        <taxon>Lulworthiomycetidae</taxon>
        <taxon>Lulworthiales</taxon>
        <taxon>Lulworthiaceae</taxon>
        <taxon>Zalerion</taxon>
    </lineage>
</organism>
<dbReference type="InterPro" id="IPR044494">
    <property type="entry name" value="AKR3C2/3"/>
</dbReference>
<evidence type="ECO:0000313" key="10">
    <source>
        <dbReference type="Proteomes" id="UP001201980"/>
    </source>
</evidence>
<dbReference type="Pfam" id="PF00248">
    <property type="entry name" value="Aldo_ket_red"/>
    <property type="match status" value="1"/>
</dbReference>
<dbReference type="GO" id="GO:0016616">
    <property type="term" value="F:oxidoreductase activity, acting on the CH-OH group of donors, NAD or NADP as acceptor"/>
    <property type="evidence" value="ECO:0007669"/>
    <property type="project" value="UniProtKB-ARBA"/>
</dbReference>
<dbReference type="PIRSF" id="PIRSF000097">
    <property type="entry name" value="AKR"/>
    <property type="match status" value="1"/>
</dbReference>
<evidence type="ECO:0000256" key="5">
    <source>
        <dbReference type="PIRSR" id="PIRSR000097-2"/>
    </source>
</evidence>
<feature type="site" description="Lowers pKa of active site Tyr" evidence="6">
    <location>
        <position position="107"/>
    </location>
</feature>
<dbReference type="PANTHER" id="PTHR43827">
    <property type="entry name" value="2,5-DIKETO-D-GLUCONIC ACID REDUCTASE"/>
    <property type="match status" value="1"/>
</dbReference>
<keyword evidence="10" id="KW-1185">Reference proteome</keyword>
<feature type="region of interest" description="Disordered" evidence="7">
    <location>
        <begin position="1"/>
        <end position="20"/>
    </location>
</feature>
<keyword evidence="3" id="KW-0560">Oxidoreductase</keyword>
<reference evidence="9" key="1">
    <citation type="submission" date="2022-07" db="EMBL/GenBank/DDBJ databases">
        <title>Draft genome sequence of Zalerion maritima ATCC 34329, a (micro)plastics degrading marine fungus.</title>
        <authorList>
            <person name="Paco A."/>
            <person name="Goncalves M.F.M."/>
            <person name="Rocha-Santos T.A.P."/>
            <person name="Alves A."/>
        </authorList>
    </citation>
    <scope>NUCLEOTIDE SEQUENCE</scope>
    <source>
        <strain evidence="9">ATCC 34329</strain>
    </source>
</reference>
<comment type="caution">
    <text evidence="9">The sequence shown here is derived from an EMBL/GenBank/DDBJ whole genome shotgun (WGS) entry which is preliminary data.</text>
</comment>
<sequence length="317" mass="35098">MHSIKAAFKPNAQSGETPKQMDYIPNLKLNDGNEIPMIAYGLGTANAKRGSKDKAGLDQDIVKVTVKAIKSGYVHLDGAEVYGNEAELGAAVKDAGIPRQSLYVTTKLMSNKQKSTMECMDISLQKLGLDYVDLYLIHAPHFADGDKTVLQKQWAEMEEVKASGKAKSIGVSNFLQHHIEAILETAKVLPAMNQVEYHPYLQHGNLLNFHKEKGIATSAYGPLTAITRAAPGPLDPVYKKLATKYGVSEAEVALRWTLDMGVVTITTTSKEERLESYLRNLSAFKLTPKEVEEIAEVGNQKHYRAFWTNKFDENDRS</sequence>
<dbReference type="FunFam" id="3.20.20.100:FF:000002">
    <property type="entry name" value="2,5-diketo-D-gluconic acid reductase A"/>
    <property type="match status" value="1"/>
</dbReference>
<protein>
    <recommendedName>
        <fullName evidence="8">NADP-dependent oxidoreductase domain-containing protein</fullName>
    </recommendedName>
</protein>
<dbReference type="GO" id="GO:0016652">
    <property type="term" value="F:oxidoreductase activity, acting on NAD(P)H as acceptor"/>
    <property type="evidence" value="ECO:0007669"/>
    <property type="project" value="InterPro"/>
</dbReference>
<feature type="binding site" evidence="5">
    <location>
        <position position="138"/>
    </location>
    <ligand>
        <name>substrate</name>
    </ligand>
</feature>
<dbReference type="Proteomes" id="UP001201980">
    <property type="component" value="Unassembled WGS sequence"/>
</dbReference>
<evidence type="ECO:0000256" key="1">
    <source>
        <dbReference type="ARBA" id="ARBA00007905"/>
    </source>
</evidence>
<dbReference type="AlphaFoldDB" id="A0AAD5WTK8"/>
<evidence type="ECO:0000313" key="9">
    <source>
        <dbReference type="EMBL" id="KAJ2902357.1"/>
    </source>
</evidence>
<evidence type="ECO:0000256" key="7">
    <source>
        <dbReference type="SAM" id="MobiDB-lite"/>
    </source>
</evidence>
<dbReference type="InterPro" id="IPR036812">
    <property type="entry name" value="NAD(P)_OxRdtase_dom_sf"/>
</dbReference>
<name>A0AAD5WTK8_9PEZI</name>
<accession>A0AAD5WTK8</accession>
<feature type="domain" description="NADP-dependent oxidoreductase" evidence="8">
    <location>
        <begin position="41"/>
        <end position="297"/>
    </location>
</feature>
<feature type="active site" description="Proton donor" evidence="4">
    <location>
        <position position="82"/>
    </location>
</feature>
<keyword evidence="2" id="KW-0521">NADP</keyword>
<dbReference type="InterPro" id="IPR020471">
    <property type="entry name" value="AKR"/>
</dbReference>
<evidence type="ECO:0000256" key="6">
    <source>
        <dbReference type="PIRSR" id="PIRSR000097-3"/>
    </source>
</evidence>
<gene>
    <name evidence="9" type="ORF">MKZ38_000674</name>
</gene>
<evidence type="ECO:0000256" key="2">
    <source>
        <dbReference type="ARBA" id="ARBA00022857"/>
    </source>
</evidence>
<dbReference type="InterPro" id="IPR018170">
    <property type="entry name" value="Aldo/ket_reductase_CS"/>
</dbReference>
<dbReference type="PRINTS" id="PR00069">
    <property type="entry name" value="ALDKETRDTASE"/>
</dbReference>
<dbReference type="SUPFAM" id="SSF51430">
    <property type="entry name" value="NAD(P)-linked oxidoreductase"/>
    <property type="match status" value="1"/>
</dbReference>
<dbReference type="Gene3D" id="3.20.20.100">
    <property type="entry name" value="NADP-dependent oxidoreductase domain"/>
    <property type="match status" value="1"/>
</dbReference>
<dbReference type="PANTHER" id="PTHR43827:SF3">
    <property type="entry name" value="NADP-DEPENDENT OXIDOREDUCTASE DOMAIN-CONTAINING PROTEIN"/>
    <property type="match status" value="1"/>
</dbReference>
<dbReference type="PROSITE" id="PS00062">
    <property type="entry name" value="ALDOKETO_REDUCTASE_2"/>
    <property type="match status" value="1"/>
</dbReference>
<evidence type="ECO:0000256" key="4">
    <source>
        <dbReference type="PIRSR" id="PIRSR000097-1"/>
    </source>
</evidence>